<evidence type="ECO:0000313" key="5">
    <source>
        <dbReference type="EMBL" id="RJY17447.1"/>
    </source>
</evidence>
<dbReference type="NCBIfam" id="NF006531">
    <property type="entry name" value="PRK09004.1"/>
    <property type="match status" value="1"/>
</dbReference>
<evidence type="ECO:0000256" key="2">
    <source>
        <dbReference type="ARBA" id="ARBA00022630"/>
    </source>
</evidence>
<dbReference type="GO" id="GO:0010181">
    <property type="term" value="F:FMN binding"/>
    <property type="evidence" value="ECO:0007669"/>
    <property type="project" value="InterPro"/>
</dbReference>
<keyword evidence="6" id="KW-1185">Reference proteome</keyword>
<evidence type="ECO:0000256" key="3">
    <source>
        <dbReference type="ARBA" id="ARBA00022643"/>
    </source>
</evidence>
<feature type="domain" description="Flavodoxin-like" evidence="4">
    <location>
        <begin position="4"/>
        <end position="143"/>
    </location>
</feature>
<protein>
    <submittedName>
        <fullName evidence="5">FMN-binding protein MioC</fullName>
    </submittedName>
</protein>
<dbReference type="Gene3D" id="3.40.50.360">
    <property type="match status" value="1"/>
</dbReference>
<dbReference type="RefSeq" id="WP_121853208.1">
    <property type="nucleotide sequence ID" value="NZ_CP037952.1"/>
</dbReference>
<sequence>MTKIAVLVGTTLGNAEYVSDELITHIAQKNHQTEQHLQPNLDEIQADEYWILVCSTHGAGDLPDNIQPLFEQIRTQKPDLSKINFAVCAIGDSSYDTFCKGPEVLIELFQQQGATQFVDKIQIDIQKSSLPEDLAIEWLQQWIENI</sequence>
<dbReference type="Proteomes" id="UP000273022">
    <property type="component" value="Unassembled WGS sequence"/>
</dbReference>
<dbReference type="PANTHER" id="PTHR19384:SF128">
    <property type="entry name" value="NADPH OXIDOREDUCTASE A"/>
    <property type="match status" value="1"/>
</dbReference>
<name>A0A3A6U7L3_9GAMM</name>
<dbReference type="EMBL" id="QYYH01000042">
    <property type="protein sequence ID" value="RJY17447.1"/>
    <property type="molecule type" value="Genomic_DNA"/>
</dbReference>
<organism evidence="5 6">
    <name type="scientific">Parashewanella spongiae</name>
    <dbReference type="NCBI Taxonomy" id="342950"/>
    <lineage>
        <taxon>Bacteria</taxon>
        <taxon>Pseudomonadati</taxon>
        <taxon>Pseudomonadota</taxon>
        <taxon>Gammaproteobacteria</taxon>
        <taxon>Alteromonadales</taxon>
        <taxon>Shewanellaceae</taxon>
        <taxon>Parashewanella</taxon>
    </lineage>
</organism>
<accession>A0A3A6U7L3</accession>
<dbReference type="InterPro" id="IPR008254">
    <property type="entry name" value="Flavodoxin/NO_synth"/>
</dbReference>
<dbReference type="InterPro" id="IPR029039">
    <property type="entry name" value="Flavoprotein-like_sf"/>
</dbReference>
<keyword evidence="3" id="KW-0288">FMN</keyword>
<dbReference type="GO" id="GO:0050660">
    <property type="term" value="F:flavin adenine dinucleotide binding"/>
    <property type="evidence" value="ECO:0007669"/>
    <property type="project" value="TreeGrafter"/>
</dbReference>
<reference evidence="5 6" key="1">
    <citation type="submission" date="2018-09" db="EMBL/GenBank/DDBJ databases">
        <title>Phylogeny of the Shewanellaceae, and recommendation for two new genera, Pseudoshewanella and Parashewanella.</title>
        <authorList>
            <person name="Wang G."/>
        </authorList>
    </citation>
    <scope>NUCLEOTIDE SEQUENCE [LARGE SCALE GENOMIC DNA]</scope>
    <source>
        <strain evidence="5 6">KCTC 22492</strain>
    </source>
</reference>
<proteinExistence type="predicted"/>
<dbReference type="SUPFAM" id="SSF52218">
    <property type="entry name" value="Flavoproteins"/>
    <property type="match status" value="1"/>
</dbReference>
<comment type="caution">
    <text evidence="5">The sequence shown here is derived from an EMBL/GenBank/DDBJ whole genome shotgun (WGS) entry which is preliminary data.</text>
</comment>
<evidence type="ECO:0000313" key="6">
    <source>
        <dbReference type="Proteomes" id="UP000273022"/>
    </source>
</evidence>
<dbReference type="GO" id="GO:0005829">
    <property type="term" value="C:cytosol"/>
    <property type="evidence" value="ECO:0007669"/>
    <property type="project" value="TreeGrafter"/>
</dbReference>
<dbReference type="AlphaFoldDB" id="A0A3A6U7L3"/>
<comment type="cofactor">
    <cofactor evidence="1">
        <name>FMN</name>
        <dbReference type="ChEBI" id="CHEBI:58210"/>
    </cofactor>
</comment>
<gene>
    <name evidence="5" type="primary">mioC</name>
    <name evidence="5" type="ORF">D5R81_08400</name>
</gene>
<dbReference type="PROSITE" id="PS50902">
    <property type="entry name" value="FLAVODOXIN_LIKE"/>
    <property type="match status" value="1"/>
</dbReference>
<dbReference type="PANTHER" id="PTHR19384">
    <property type="entry name" value="NITRIC OXIDE SYNTHASE-RELATED"/>
    <property type="match status" value="1"/>
</dbReference>
<evidence type="ECO:0000256" key="1">
    <source>
        <dbReference type="ARBA" id="ARBA00001917"/>
    </source>
</evidence>
<dbReference type="OrthoDB" id="359268at2"/>
<dbReference type="Pfam" id="PF00258">
    <property type="entry name" value="Flavodoxin_1"/>
    <property type="match status" value="1"/>
</dbReference>
<evidence type="ECO:0000259" key="4">
    <source>
        <dbReference type="PROSITE" id="PS50902"/>
    </source>
</evidence>
<dbReference type="GO" id="GO:0016491">
    <property type="term" value="F:oxidoreductase activity"/>
    <property type="evidence" value="ECO:0007669"/>
    <property type="project" value="TreeGrafter"/>
</dbReference>
<keyword evidence="2" id="KW-0285">Flavoprotein</keyword>